<evidence type="ECO:0000256" key="1">
    <source>
        <dbReference type="ARBA" id="ARBA00004173"/>
    </source>
</evidence>
<dbReference type="PANTHER" id="PTHR21338">
    <property type="entry name" value="MITOCHONDRIAL RIBOSOMAL PROTEIN L41"/>
    <property type="match status" value="1"/>
</dbReference>
<evidence type="ECO:0000256" key="7">
    <source>
        <dbReference type="SAM" id="MobiDB-lite"/>
    </source>
</evidence>
<evidence type="ECO:0000256" key="2">
    <source>
        <dbReference type="ARBA" id="ARBA00010152"/>
    </source>
</evidence>
<evidence type="ECO:0000256" key="4">
    <source>
        <dbReference type="ARBA" id="ARBA00022980"/>
    </source>
</evidence>
<feature type="region of interest" description="Disordered" evidence="7">
    <location>
        <begin position="125"/>
        <end position="158"/>
    </location>
</feature>
<keyword evidence="4" id="KW-0689">Ribosomal protein</keyword>
<dbReference type="Pfam" id="PF09809">
    <property type="entry name" value="MRP-L27"/>
    <property type="match status" value="1"/>
</dbReference>
<evidence type="ECO:0000256" key="3">
    <source>
        <dbReference type="ARBA" id="ARBA00022946"/>
    </source>
</evidence>
<feature type="compositionally biased region" description="Basic and acidic residues" evidence="7">
    <location>
        <begin position="137"/>
        <end position="148"/>
    </location>
</feature>
<evidence type="ECO:0000256" key="5">
    <source>
        <dbReference type="ARBA" id="ARBA00023128"/>
    </source>
</evidence>
<dbReference type="InterPro" id="IPR019189">
    <property type="entry name" value="Ribosomal_mL41"/>
</dbReference>
<dbReference type="Proteomes" id="UP001152799">
    <property type="component" value="Chromosome 11"/>
</dbReference>
<dbReference type="PANTHER" id="PTHR21338:SF0">
    <property type="entry name" value="LARGE RIBOSOMAL SUBUNIT PROTEIN ML41"/>
    <property type="match status" value="1"/>
</dbReference>
<reference evidence="8" key="1">
    <citation type="submission" date="2022-01" db="EMBL/GenBank/DDBJ databases">
        <authorList>
            <person name="King R."/>
        </authorList>
    </citation>
    <scope>NUCLEOTIDE SEQUENCE</scope>
</reference>
<accession>A0A9N9QLJ0</accession>
<keyword evidence="6" id="KW-0687">Ribonucleoprotein</keyword>
<dbReference type="GO" id="GO:0006412">
    <property type="term" value="P:translation"/>
    <property type="evidence" value="ECO:0007669"/>
    <property type="project" value="TreeGrafter"/>
</dbReference>
<gene>
    <name evidence="8" type="ORF">CEUTPL_LOCUS3151</name>
</gene>
<evidence type="ECO:0000313" key="8">
    <source>
        <dbReference type="EMBL" id="CAG9762472.1"/>
    </source>
</evidence>
<evidence type="ECO:0000256" key="6">
    <source>
        <dbReference type="ARBA" id="ARBA00023274"/>
    </source>
</evidence>
<proteinExistence type="inferred from homology"/>
<organism evidence="8 9">
    <name type="scientific">Ceutorhynchus assimilis</name>
    <name type="common">cabbage seed weevil</name>
    <dbReference type="NCBI Taxonomy" id="467358"/>
    <lineage>
        <taxon>Eukaryota</taxon>
        <taxon>Metazoa</taxon>
        <taxon>Ecdysozoa</taxon>
        <taxon>Arthropoda</taxon>
        <taxon>Hexapoda</taxon>
        <taxon>Insecta</taxon>
        <taxon>Pterygota</taxon>
        <taxon>Neoptera</taxon>
        <taxon>Endopterygota</taxon>
        <taxon>Coleoptera</taxon>
        <taxon>Polyphaga</taxon>
        <taxon>Cucujiformia</taxon>
        <taxon>Curculionidae</taxon>
        <taxon>Ceutorhynchinae</taxon>
        <taxon>Ceutorhynchus</taxon>
    </lineage>
</organism>
<dbReference type="EMBL" id="OU892287">
    <property type="protein sequence ID" value="CAG9762472.1"/>
    <property type="molecule type" value="Genomic_DNA"/>
</dbReference>
<dbReference type="GO" id="GO:0003735">
    <property type="term" value="F:structural constituent of ribosome"/>
    <property type="evidence" value="ECO:0007669"/>
    <property type="project" value="InterPro"/>
</dbReference>
<dbReference type="OrthoDB" id="408933at2759"/>
<evidence type="ECO:0000313" key="9">
    <source>
        <dbReference type="Proteomes" id="UP001152799"/>
    </source>
</evidence>
<sequence>MSFNLILKRSISTTATNYGKRNFRKFQLFNKRGTRQFKKEQAQIQDPEFLHTRGVREVGYRQADGKFILIPEKVPELIVPDLTDCKLKPYVSYRVPDIIQSEFTAEDLFHVVYAKKICDDFKSGKLDEDGNPLEPSVEEKLTPEEAKIKARQTGSDMF</sequence>
<comment type="similarity">
    <text evidence="2">Belongs to the mitochondrion-specific ribosomal protein mL41 family.</text>
</comment>
<keyword evidence="5" id="KW-0496">Mitochondrion</keyword>
<keyword evidence="3" id="KW-0809">Transit peptide</keyword>
<protein>
    <recommendedName>
        <fullName evidence="10">Mitochondrial ribosomal protein L41</fullName>
    </recommendedName>
</protein>
<name>A0A9N9QLJ0_9CUCU</name>
<keyword evidence="9" id="KW-1185">Reference proteome</keyword>
<comment type="subcellular location">
    <subcellularLocation>
        <location evidence="1">Mitochondrion</location>
    </subcellularLocation>
</comment>
<dbReference type="GO" id="GO:0005762">
    <property type="term" value="C:mitochondrial large ribosomal subunit"/>
    <property type="evidence" value="ECO:0007669"/>
    <property type="project" value="InterPro"/>
</dbReference>
<dbReference type="AlphaFoldDB" id="A0A9N9QLJ0"/>
<evidence type="ECO:0008006" key="10">
    <source>
        <dbReference type="Google" id="ProtNLM"/>
    </source>
</evidence>